<reference evidence="2" key="1">
    <citation type="journal article" date="2021" name="PeerJ">
        <title>Extensive microbial diversity within the chicken gut microbiome revealed by metagenomics and culture.</title>
        <authorList>
            <person name="Gilroy R."/>
            <person name="Ravi A."/>
            <person name="Getino M."/>
            <person name="Pursley I."/>
            <person name="Horton D.L."/>
            <person name="Alikhan N.F."/>
            <person name="Baker D."/>
            <person name="Gharbi K."/>
            <person name="Hall N."/>
            <person name="Watson M."/>
            <person name="Adriaenssens E.M."/>
            <person name="Foster-Nyarko E."/>
            <person name="Jarju S."/>
            <person name="Secka A."/>
            <person name="Antonio M."/>
            <person name="Oren A."/>
            <person name="Chaudhuri R.R."/>
            <person name="La Ragione R."/>
            <person name="Hildebrand F."/>
            <person name="Pallen M.J."/>
        </authorList>
    </citation>
    <scope>NUCLEOTIDE SEQUENCE</scope>
    <source>
        <strain evidence="2">CHK188-11489</strain>
    </source>
</reference>
<comment type="caution">
    <text evidence="2">The sequence shown here is derived from an EMBL/GenBank/DDBJ whole genome shotgun (WGS) entry which is preliminary data.</text>
</comment>
<reference evidence="2" key="2">
    <citation type="submission" date="2021-04" db="EMBL/GenBank/DDBJ databases">
        <authorList>
            <person name="Gilroy R."/>
        </authorList>
    </citation>
    <scope>NUCLEOTIDE SEQUENCE</scope>
    <source>
        <strain evidence="2">CHK188-11489</strain>
    </source>
</reference>
<name>A0A9D2FJR9_9FIRM</name>
<dbReference type="PANTHER" id="PTHR38449">
    <property type="entry name" value="REGULATORY PROTEIN TM_1690-RELATED"/>
    <property type="match status" value="1"/>
</dbReference>
<proteinExistence type="inferred from homology"/>
<accession>A0A9D2FJR9</accession>
<dbReference type="AlphaFoldDB" id="A0A9D2FJR9"/>
<organism evidence="2 3">
    <name type="scientific">Candidatus Gemmiger avistercoris</name>
    <dbReference type="NCBI Taxonomy" id="2838606"/>
    <lineage>
        <taxon>Bacteria</taxon>
        <taxon>Bacillati</taxon>
        <taxon>Bacillota</taxon>
        <taxon>Clostridia</taxon>
        <taxon>Eubacteriales</taxon>
        <taxon>Gemmiger</taxon>
    </lineage>
</organism>
<dbReference type="InterPro" id="IPR007169">
    <property type="entry name" value="RemA-like"/>
</dbReference>
<dbReference type="HAMAP" id="MF_01503">
    <property type="entry name" value="RemA"/>
    <property type="match status" value="1"/>
</dbReference>
<dbReference type="Pfam" id="PF04025">
    <property type="entry name" value="RemA-like"/>
    <property type="match status" value="1"/>
</dbReference>
<comment type="similarity">
    <text evidence="1">Belongs to the RemA family.</text>
</comment>
<evidence type="ECO:0000313" key="2">
    <source>
        <dbReference type="EMBL" id="HIZ62369.1"/>
    </source>
</evidence>
<evidence type="ECO:0000313" key="3">
    <source>
        <dbReference type="Proteomes" id="UP000824105"/>
    </source>
</evidence>
<protein>
    <recommendedName>
        <fullName evidence="1">Putative regulatory protein H9724_06345</fullName>
    </recommendedName>
</protein>
<gene>
    <name evidence="2" type="ORF">H9724_06345</name>
</gene>
<dbReference type="PANTHER" id="PTHR38449:SF1">
    <property type="entry name" value="REGULATORY PROTEIN SSL2874-RELATED"/>
    <property type="match status" value="1"/>
</dbReference>
<dbReference type="NCBIfam" id="NF003315">
    <property type="entry name" value="PRK04323.1"/>
    <property type="match status" value="1"/>
</dbReference>
<evidence type="ECO:0000256" key="1">
    <source>
        <dbReference type="HAMAP-Rule" id="MF_01503"/>
    </source>
</evidence>
<dbReference type="Proteomes" id="UP000824105">
    <property type="component" value="Unassembled WGS sequence"/>
</dbReference>
<sequence>MKLINIGFGNMVNADRVIAIISPDSAPIKRLIQDAREKGALIDASYGRRTQAVLIMDSDHVILSGIPLDSVTGRFAQEEKEE</sequence>
<dbReference type="EMBL" id="DXBF01000054">
    <property type="protein sequence ID" value="HIZ62369.1"/>
    <property type="molecule type" value="Genomic_DNA"/>
</dbReference>